<evidence type="ECO:0000256" key="1">
    <source>
        <dbReference type="SAM" id="MobiDB-lite"/>
    </source>
</evidence>
<dbReference type="OrthoDB" id="10390147at2759"/>
<keyword evidence="2" id="KW-1133">Transmembrane helix</keyword>
<gene>
    <name evidence="3" type="ORF">SPIL2461_LOCUS22511</name>
</gene>
<dbReference type="AlphaFoldDB" id="A0A812YA58"/>
<feature type="transmembrane region" description="Helical" evidence="2">
    <location>
        <begin position="109"/>
        <end position="131"/>
    </location>
</feature>
<keyword evidence="2" id="KW-0472">Membrane</keyword>
<feature type="transmembrane region" description="Helical" evidence="2">
    <location>
        <begin position="45"/>
        <end position="68"/>
    </location>
</feature>
<name>A0A812YA58_SYMPI</name>
<feature type="region of interest" description="Disordered" evidence="1">
    <location>
        <begin position="174"/>
        <end position="193"/>
    </location>
</feature>
<sequence>MLFMSGSASLALEPLRGVGRAHVRTQTVPSVATRSCSSGSSPSTPLVLSCAASFLFTGASSAGQSWLFKFAKSRRRAERAAQEDEYWELSDEERARLAEEMDTNAPYRYLLLFLAALLVGKALPDAVFSYLKNLAGIRGAILDPQMLAFDALLCGLGVGLAYAALTLLGPPEIPAPQASTSRARSSPEHEDTA</sequence>
<keyword evidence="2" id="KW-0812">Transmembrane</keyword>
<dbReference type="Proteomes" id="UP000649617">
    <property type="component" value="Unassembled WGS sequence"/>
</dbReference>
<protein>
    <submittedName>
        <fullName evidence="3">Uncharacterized protein</fullName>
    </submittedName>
</protein>
<accession>A0A812YA58</accession>
<evidence type="ECO:0000313" key="3">
    <source>
        <dbReference type="EMBL" id="CAE7766896.1"/>
    </source>
</evidence>
<comment type="caution">
    <text evidence="3">The sequence shown here is derived from an EMBL/GenBank/DDBJ whole genome shotgun (WGS) entry which is preliminary data.</text>
</comment>
<reference evidence="3" key="1">
    <citation type="submission" date="2021-02" db="EMBL/GenBank/DDBJ databases">
        <authorList>
            <person name="Dougan E. K."/>
            <person name="Rhodes N."/>
            <person name="Thang M."/>
            <person name="Chan C."/>
        </authorList>
    </citation>
    <scope>NUCLEOTIDE SEQUENCE</scope>
</reference>
<dbReference type="EMBL" id="CAJNIZ010047371">
    <property type="protein sequence ID" value="CAE7766896.1"/>
    <property type="molecule type" value="Genomic_DNA"/>
</dbReference>
<organism evidence="3 4">
    <name type="scientific">Symbiodinium pilosum</name>
    <name type="common">Dinoflagellate</name>
    <dbReference type="NCBI Taxonomy" id="2952"/>
    <lineage>
        <taxon>Eukaryota</taxon>
        <taxon>Sar</taxon>
        <taxon>Alveolata</taxon>
        <taxon>Dinophyceae</taxon>
        <taxon>Suessiales</taxon>
        <taxon>Symbiodiniaceae</taxon>
        <taxon>Symbiodinium</taxon>
    </lineage>
</organism>
<feature type="transmembrane region" description="Helical" evidence="2">
    <location>
        <begin position="146"/>
        <end position="168"/>
    </location>
</feature>
<evidence type="ECO:0000313" key="4">
    <source>
        <dbReference type="Proteomes" id="UP000649617"/>
    </source>
</evidence>
<keyword evidence="4" id="KW-1185">Reference proteome</keyword>
<proteinExistence type="predicted"/>
<evidence type="ECO:0000256" key="2">
    <source>
        <dbReference type="SAM" id="Phobius"/>
    </source>
</evidence>